<organism evidence="2 3">
    <name type="scientific">Kaistella haifensis DSM 19056</name>
    <dbReference type="NCBI Taxonomy" id="1450526"/>
    <lineage>
        <taxon>Bacteria</taxon>
        <taxon>Pseudomonadati</taxon>
        <taxon>Bacteroidota</taxon>
        <taxon>Flavobacteriia</taxon>
        <taxon>Flavobacteriales</taxon>
        <taxon>Weeksellaceae</taxon>
        <taxon>Chryseobacterium group</taxon>
        <taxon>Kaistella</taxon>
    </lineage>
</organism>
<evidence type="ECO:0000256" key="1">
    <source>
        <dbReference type="SAM" id="Phobius"/>
    </source>
</evidence>
<dbReference type="RefSeq" id="WP_031504859.1">
    <property type="nucleotide sequence ID" value="NZ_JASZ02000079.1"/>
</dbReference>
<comment type="caution">
    <text evidence="2">The sequence shown here is derived from an EMBL/GenBank/DDBJ whole genome shotgun (WGS) entry which is preliminary data.</text>
</comment>
<feature type="transmembrane region" description="Helical" evidence="1">
    <location>
        <begin position="46"/>
        <end position="67"/>
    </location>
</feature>
<gene>
    <name evidence="2" type="ORF">AP75_13910</name>
</gene>
<dbReference type="EMBL" id="JASZ02000079">
    <property type="protein sequence ID" value="OWK96933.1"/>
    <property type="molecule type" value="Genomic_DNA"/>
</dbReference>
<keyword evidence="1" id="KW-0472">Membrane</keyword>
<proteinExistence type="predicted"/>
<evidence type="ECO:0000313" key="3">
    <source>
        <dbReference type="Proteomes" id="UP000197587"/>
    </source>
</evidence>
<dbReference type="Proteomes" id="UP000197587">
    <property type="component" value="Unassembled WGS sequence"/>
</dbReference>
<sequence length="82" mass="9415">MDLKKVFLYVACLVLLIKGGKTIWELINFNQIMELNDVANSTAYKIGFVVGMLVEVVVFFGLIKIIYDYFLKEKEMTSNTIN</sequence>
<protein>
    <submittedName>
        <fullName evidence="2">Uncharacterized protein</fullName>
    </submittedName>
</protein>
<keyword evidence="1" id="KW-0812">Transmembrane</keyword>
<accession>A0A246B6D6</accession>
<dbReference type="AlphaFoldDB" id="A0A246B6D6"/>
<name>A0A246B6D6_9FLAO</name>
<evidence type="ECO:0000313" key="2">
    <source>
        <dbReference type="EMBL" id="OWK96933.1"/>
    </source>
</evidence>
<keyword evidence="3" id="KW-1185">Reference proteome</keyword>
<reference evidence="2 3" key="1">
    <citation type="submission" date="2017-05" db="EMBL/GenBank/DDBJ databases">
        <title>Genome of Chryseobacterium haifense.</title>
        <authorList>
            <person name="Newman J.D."/>
        </authorList>
    </citation>
    <scope>NUCLEOTIDE SEQUENCE [LARGE SCALE GENOMIC DNA]</scope>
    <source>
        <strain evidence="2 3">DSM 19056</strain>
    </source>
</reference>
<keyword evidence="1" id="KW-1133">Transmembrane helix</keyword>